<gene>
    <name evidence="1" type="ORF">HPB47_006692</name>
</gene>
<reference evidence="1 2" key="1">
    <citation type="journal article" date="2020" name="Cell">
        <title>Large-Scale Comparative Analyses of Tick Genomes Elucidate Their Genetic Diversity and Vector Capacities.</title>
        <authorList>
            <consortium name="Tick Genome and Microbiome Consortium (TIGMIC)"/>
            <person name="Jia N."/>
            <person name="Wang J."/>
            <person name="Shi W."/>
            <person name="Du L."/>
            <person name="Sun Y."/>
            <person name="Zhan W."/>
            <person name="Jiang J.F."/>
            <person name="Wang Q."/>
            <person name="Zhang B."/>
            <person name="Ji P."/>
            <person name="Bell-Sakyi L."/>
            <person name="Cui X.M."/>
            <person name="Yuan T.T."/>
            <person name="Jiang B.G."/>
            <person name="Yang W.F."/>
            <person name="Lam T.T."/>
            <person name="Chang Q.C."/>
            <person name="Ding S.J."/>
            <person name="Wang X.J."/>
            <person name="Zhu J.G."/>
            <person name="Ruan X.D."/>
            <person name="Zhao L."/>
            <person name="Wei J.T."/>
            <person name="Ye R.Z."/>
            <person name="Que T.C."/>
            <person name="Du C.H."/>
            <person name="Zhou Y.H."/>
            <person name="Cheng J.X."/>
            <person name="Dai P.F."/>
            <person name="Guo W.B."/>
            <person name="Han X.H."/>
            <person name="Huang E.J."/>
            <person name="Li L.F."/>
            <person name="Wei W."/>
            <person name="Gao Y.C."/>
            <person name="Liu J.Z."/>
            <person name="Shao H.Z."/>
            <person name="Wang X."/>
            <person name="Wang C.C."/>
            <person name="Yang T.C."/>
            <person name="Huo Q.B."/>
            <person name="Li W."/>
            <person name="Chen H.Y."/>
            <person name="Chen S.E."/>
            <person name="Zhou L.G."/>
            <person name="Ni X.B."/>
            <person name="Tian J.H."/>
            <person name="Sheng Y."/>
            <person name="Liu T."/>
            <person name="Pan Y.S."/>
            <person name="Xia L.Y."/>
            <person name="Li J."/>
            <person name="Zhao F."/>
            <person name="Cao W.C."/>
        </authorList>
    </citation>
    <scope>NUCLEOTIDE SEQUENCE [LARGE SCALE GENOMIC DNA]</scope>
    <source>
        <strain evidence="1">Iper-2018</strain>
    </source>
</reference>
<keyword evidence="2" id="KW-1185">Reference proteome</keyword>
<evidence type="ECO:0000313" key="2">
    <source>
        <dbReference type="Proteomes" id="UP000805193"/>
    </source>
</evidence>
<name>A0AC60P9M1_IXOPE</name>
<protein>
    <submittedName>
        <fullName evidence="1">Uncharacterized protein</fullName>
    </submittedName>
</protein>
<comment type="caution">
    <text evidence="1">The sequence shown here is derived from an EMBL/GenBank/DDBJ whole genome shotgun (WGS) entry which is preliminary data.</text>
</comment>
<dbReference type="Proteomes" id="UP000805193">
    <property type="component" value="Unassembled WGS sequence"/>
</dbReference>
<proteinExistence type="predicted"/>
<organism evidence="1 2">
    <name type="scientific">Ixodes persulcatus</name>
    <name type="common">Taiga tick</name>
    <dbReference type="NCBI Taxonomy" id="34615"/>
    <lineage>
        <taxon>Eukaryota</taxon>
        <taxon>Metazoa</taxon>
        <taxon>Ecdysozoa</taxon>
        <taxon>Arthropoda</taxon>
        <taxon>Chelicerata</taxon>
        <taxon>Arachnida</taxon>
        <taxon>Acari</taxon>
        <taxon>Parasitiformes</taxon>
        <taxon>Ixodida</taxon>
        <taxon>Ixodoidea</taxon>
        <taxon>Ixodidae</taxon>
        <taxon>Ixodinae</taxon>
        <taxon>Ixodes</taxon>
    </lineage>
</organism>
<accession>A0AC60P9M1</accession>
<sequence>MRKKPQQGYPELAYDLRANLIEWLKSADVYGQHDKVVECMALEQFYCCLPDAVRFWLQDKSDMNTVERAGELAEEYASRRKVGEEHHSRGKLERSLKGPTEPTNGMRQRPAKTTMGKVSTYYVREAFNHDKDNNTLKTMPGLTASHLDPNGFEKMRVSLAFQLFGDHVLRGLHHYKDIIESSYGNGALDGTELFFRQRDAEVDASPSTSNAVAFEEEMPSTSTSHTILAHLQPRFSSPEATCQQPTAVQAPLGSVSATEREMKLLAESEEQASVEKSEEFIVV</sequence>
<dbReference type="EMBL" id="JABSTQ010010988">
    <property type="protein sequence ID" value="KAG0416129.1"/>
    <property type="molecule type" value="Genomic_DNA"/>
</dbReference>
<evidence type="ECO:0000313" key="1">
    <source>
        <dbReference type="EMBL" id="KAG0416129.1"/>
    </source>
</evidence>